<evidence type="ECO:0008006" key="3">
    <source>
        <dbReference type="Google" id="ProtNLM"/>
    </source>
</evidence>
<gene>
    <name evidence="1" type="ORF">PG999_010795</name>
</gene>
<evidence type="ECO:0000313" key="1">
    <source>
        <dbReference type="EMBL" id="KAK8100421.1"/>
    </source>
</evidence>
<organism evidence="1 2">
    <name type="scientific">Apiospora kogelbergensis</name>
    <dbReference type="NCBI Taxonomy" id="1337665"/>
    <lineage>
        <taxon>Eukaryota</taxon>
        <taxon>Fungi</taxon>
        <taxon>Dikarya</taxon>
        <taxon>Ascomycota</taxon>
        <taxon>Pezizomycotina</taxon>
        <taxon>Sordariomycetes</taxon>
        <taxon>Xylariomycetidae</taxon>
        <taxon>Amphisphaeriales</taxon>
        <taxon>Apiosporaceae</taxon>
        <taxon>Apiospora</taxon>
    </lineage>
</organism>
<evidence type="ECO:0000313" key="2">
    <source>
        <dbReference type="Proteomes" id="UP001392437"/>
    </source>
</evidence>
<keyword evidence="2" id="KW-1185">Reference proteome</keyword>
<reference evidence="1 2" key="1">
    <citation type="submission" date="2023-01" db="EMBL/GenBank/DDBJ databases">
        <title>Analysis of 21 Apiospora genomes using comparative genomics revels a genus with tremendous synthesis potential of carbohydrate active enzymes and secondary metabolites.</title>
        <authorList>
            <person name="Sorensen T."/>
        </authorList>
    </citation>
    <scope>NUCLEOTIDE SEQUENCE [LARGE SCALE GENOMIC DNA]</scope>
    <source>
        <strain evidence="1 2">CBS 117206</strain>
    </source>
</reference>
<dbReference type="AlphaFoldDB" id="A0AAW0QFD0"/>
<accession>A0AAW0QFD0</accession>
<name>A0AAW0QFD0_9PEZI</name>
<protein>
    <recommendedName>
        <fullName evidence="3">Polyketide cyclase / dehydrase and lipid transport</fullName>
    </recommendedName>
</protein>
<dbReference type="Pfam" id="PF10604">
    <property type="entry name" value="Polyketide_cyc2"/>
    <property type="match status" value="1"/>
</dbReference>
<dbReference type="InterPro" id="IPR019587">
    <property type="entry name" value="Polyketide_cyclase/dehydratase"/>
</dbReference>
<dbReference type="InterPro" id="IPR023393">
    <property type="entry name" value="START-like_dom_sf"/>
</dbReference>
<dbReference type="CDD" id="cd07822">
    <property type="entry name" value="SRPBCC_4"/>
    <property type="match status" value="1"/>
</dbReference>
<dbReference type="SUPFAM" id="SSF55961">
    <property type="entry name" value="Bet v1-like"/>
    <property type="match status" value="1"/>
</dbReference>
<comment type="caution">
    <text evidence="1">The sequence shown here is derived from an EMBL/GenBank/DDBJ whole genome shotgun (WGS) entry which is preliminary data.</text>
</comment>
<sequence>MWTHQIEESTLIAAPPSEVWAVLTDLASWSDWNSFVIKAEVQPPHEHLAVGSHQLLTLAAAHAERPPSVYGNVASVLEPPAGQHAGELRWGGQWLHALVLDTKHWCLLATETGDRGQELTLFTQGELFTGVIVPVARAMGFFDELQAGYVRMNEDLRRRAEEGVGGSGSM</sequence>
<dbReference type="PANTHER" id="PTHR36166:SF1">
    <property type="entry name" value="SRPBCC DOMAIN-CONTAINING PROTEIN"/>
    <property type="match status" value="1"/>
</dbReference>
<dbReference type="Gene3D" id="3.30.530.20">
    <property type="match status" value="1"/>
</dbReference>
<dbReference type="Proteomes" id="UP001392437">
    <property type="component" value="Unassembled WGS sequence"/>
</dbReference>
<dbReference type="PANTHER" id="PTHR36166">
    <property type="entry name" value="CHROMOSOME 9, WHOLE GENOME SHOTGUN SEQUENCE"/>
    <property type="match status" value="1"/>
</dbReference>
<dbReference type="EMBL" id="JAQQWP010000009">
    <property type="protein sequence ID" value="KAK8100421.1"/>
    <property type="molecule type" value="Genomic_DNA"/>
</dbReference>
<proteinExistence type="predicted"/>